<dbReference type="AlphaFoldDB" id="A0A0F9EDC6"/>
<evidence type="ECO:0000313" key="1">
    <source>
        <dbReference type="EMBL" id="KKL27841.1"/>
    </source>
</evidence>
<comment type="caution">
    <text evidence="1">The sequence shown here is derived from an EMBL/GenBank/DDBJ whole genome shotgun (WGS) entry which is preliminary data.</text>
</comment>
<organism evidence="1">
    <name type="scientific">marine sediment metagenome</name>
    <dbReference type="NCBI Taxonomy" id="412755"/>
    <lineage>
        <taxon>unclassified sequences</taxon>
        <taxon>metagenomes</taxon>
        <taxon>ecological metagenomes</taxon>
    </lineage>
</organism>
<dbReference type="EMBL" id="LAZR01035315">
    <property type="protein sequence ID" value="KKL27841.1"/>
    <property type="molecule type" value="Genomic_DNA"/>
</dbReference>
<protein>
    <submittedName>
        <fullName evidence="1">Uncharacterized protein</fullName>
    </submittedName>
</protein>
<reference evidence="1" key="1">
    <citation type="journal article" date="2015" name="Nature">
        <title>Complex archaea that bridge the gap between prokaryotes and eukaryotes.</title>
        <authorList>
            <person name="Spang A."/>
            <person name="Saw J.H."/>
            <person name="Jorgensen S.L."/>
            <person name="Zaremba-Niedzwiedzka K."/>
            <person name="Martijn J."/>
            <person name="Lind A.E."/>
            <person name="van Eijk R."/>
            <person name="Schleper C."/>
            <person name="Guy L."/>
            <person name="Ettema T.J."/>
        </authorList>
    </citation>
    <scope>NUCLEOTIDE SEQUENCE</scope>
</reference>
<sequence length="219" mass="22962">MANVDAPKNANYRGWYHDNLNGIQEAYEAGTRGFGIAKISGESRCATTFSGTSAATTGLLNTVDVLMTMSAASTGNQIEALRAIITADVKTGAWANVIFARLDYSTNGLAHGVGSPICSELSLPGSSVTRGTYYVWQSEIDCPASCAMNGNPIAVMSISTWGDNKTQFDDVGLLFDIGGVTAGSEKFWDTSASGATGDATLKIRVGGTFKYILVADDNN</sequence>
<accession>A0A0F9EDC6</accession>
<gene>
    <name evidence="1" type="ORF">LCGC14_2381130</name>
</gene>
<proteinExistence type="predicted"/>
<name>A0A0F9EDC6_9ZZZZ</name>